<dbReference type="Proteomes" id="UP000283627">
    <property type="component" value="Unassembled WGS sequence"/>
</dbReference>
<evidence type="ECO:0000313" key="1">
    <source>
        <dbReference type="EMBL" id="RON48716.1"/>
    </source>
</evidence>
<dbReference type="RefSeq" id="WP_123409383.1">
    <property type="nucleotide sequence ID" value="NZ_MOBP01000017.1"/>
</dbReference>
<sequence length="62" mass="6858">MNKPLQNSTSWSDTLKTRKAYLNALLKIISAGAGKTSQTQTLTINAIKAEIVLIDSQLNRRK</sequence>
<evidence type="ECO:0000313" key="2">
    <source>
        <dbReference type="Proteomes" id="UP000283627"/>
    </source>
</evidence>
<protein>
    <submittedName>
        <fullName evidence="1">Uncharacterized protein</fullName>
    </submittedName>
</protein>
<dbReference type="OrthoDB" id="7028223at2"/>
<reference evidence="1 2" key="1">
    <citation type="submission" date="2016-10" db="EMBL/GenBank/DDBJ databases">
        <title>Comparative genome analysis of multiple Pseudomonas spp. focuses on biocontrol and plant growth promoting traits.</title>
        <authorList>
            <person name="Tao X.-Y."/>
            <person name="Taylor C.G."/>
        </authorList>
    </citation>
    <scope>NUCLEOTIDE SEQUENCE [LARGE SCALE GENOMIC DNA]</scope>
    <source>
        <strain evidence="1 2">39A2</strain>
    </source>
</reference>
<name>A0A423K9T0_9PSED</name>
<gene>
    <name evidence="1" type="ORF">BK665_24075</name>
</gene>
<organism evidence="1 2">
    <name type="scientific">Pseudomonas frederiksbergensis</name>
    <dbReference type="NCBI Taxonomy" id="104087"/>
    <lineage>
        <taxon>Bacteria</taxon>
        <taxon>Pseudomonadati</taxon>
        <taxon>Pseudomonadota</taxon>
        <taxon>Gammaproteobacteria</taxon>
        <taxon>Pseudomonadales</taxon>
        <taxon>Pseudomonadaceae</taxon>
        <taxon>Pseudomonas</taxon>
    </lineage>
</organism>
<dbReference type="EMBL" id="MOBP01000017">
    <property type="protein sequence ID" value="RON48716.1"/>
    <property type="molecule type" value="Genomic_DNA"/>
</dbReference>
<accession>A0A423K9T0</accession>
<proteinExistence type="predicted"/>
<dbReference type="AlphaFoldDB" id="A0A423K9T0"/>
<comment type="caution">
    <text evidence="1">The sequence shown here is derived from an EMBL/GenBank/DDBJ whole genome shotgun (WGS) entry which is preliminary data.</text>
</comment>